<dbReference type="OrthoDB" id="1404228at2"/>
<dbReference type="InterPro" id="IPR011701">
    <property type="entry name" value="MFS"/>
</dbReference>
<evidence type="ECO:0000256" key="1">
    <source>
        <dbReference type="ARBA" id="ARBA00022692"/>
    </source>
</evidence>
<dbReference type="SUPFAM" id="SSF103473">
    <property type="entry name" value="MFS general substrate transporter"/>
    <property type="match status" value="1"/>
</dbReference>
<feature type="transmembrane region" description="Helical" evidence="4">
    <location>
        <begin position="266"/>
        <end position="285"/>
    </location>
</feature>
<feature type="transmembrane region" description="Helical" evidence="4">
    <location>
        <begin position="56"/>
        <end position="75"/>
    </location>
</feature>
<dbReference type="InterPro" id="IPR050327">
    <property type="entry name" value="Proton-linked_MCT"/>
</dbReference>
<name>A0A5B8J6B3_9RHOB</name>
<dbReference type="Pfam" id="PF07690">
    <property type="entry name" value="MFS_1"/>
    <property type="match status" value="1"/>
</dbReference>
<feature type="transmembrane region" description="Helical" evidence="4">
    <location>
        <begin position="292"/>
        <end position="309"/>
    </location>
</feature>
<accession>A0A5B8J6B3</accession>
<dbReference type="KEGG" id="lit:FPZ52_10350"/>
<feature type="domain" description="Major facilitator superfamily (MFS) profile" evidence="5">
    <location>
        <begin position="18"/>
        <end position="405"/>
    </location>
</feature>
<sequence>MTPQRLPEPRFIRDNAPWLAAGMLLTFSSCFGQTYFISTFAGEIRAEFGLSHGQWGSIYGAGTLAAAMIMIWAGVLTDQFRVRVLGAGVLVMLAVACLSMATVPVGWMLLGVVMLLRLAGQGMCGHIATTAMARWFVATRGRALAVATMGFALAEATMPLLFVTLKEFVPWRGLWVLAACIVLAMIPVLLALLKRERTPQSTADDSHSPGMSGRHWTRGEAIRHPLFWYMMPALLGPPTFMTALFFHQVHLSELKGFTHQQFVSLFPIYTTFGILAMLCWGWLIDRFGSSKLMPLMQLPLAVSFTIMAGGESVGIALLSLMFLGITLGAMGAVPAAFIAEIYGTRHIGSIRAAAVAVTVFGSAVGPVLTGLLIDQGIGFEAQLGWIALYFILTSALLWFGIKRSAPTPHSVVASDAPNLAVSSKD</sequence>
<keyword evidence="3 4" id="KW-0472">Membrane</keyword>
<reference evidence="6 7" key="1">
    <citation type="submission" date="2019-07" db="EMBL/GenBank/DDBJ databases">
        <title>Litoreibacter alkalisoli sp. nov., isolated from saline-alkaline soil.</title>
        <authorList>
            <person name="Wang S."/>
            <person name="Xu L."/>
            <person name="Xing Y.-T."/>
            <person name="Sun J.-Q."/>
        </authorList>
    </citation>
    <scope>NUCLEOTIDE SEQUENCE [LARGE SCALE GENOMIC DNA]</scope>
    <source>
        <strain evidence="6 7">LN3S51</strain>
    </source>
</reference>
<feature type="transmembrane region" description="Helical" evidence="4">
    <location>
        <begin position="315"/>
        <end position="338"/>
    </location>
</feature>
<dbReference type="AlphaFoldDB" id="A0A5B8J6B3"/>
<evidence type="ECO:0000313" key="6">
    <source>
        <dbReference type="EMBL" id="QDY69977.1"/>
    </source>
</evidence>
<keyword evidence="1 4" id="KW-0812">Transmembrane</keyword>
<dbReference type="RefSeq" id="WP_146365353.1">
    <property type="nucleotide sequence ID" value="NZ_CP042261.1"/>
</dbReference>
<feature type="transmembrane region" description="Helical" evidence="4">
    <location>
        <begin position="174"/>
        <end position="193"/>
    </location>
</feature>
<proteinExistence type="predicted"/>
<feature type="transmembrane region" description="Helical" evidence="4">
    <location>
        <begin position="143"/>
        <end position="162"/>
    </location>
</feature>
<dbReference type="PROSITE" id="PS51257">
    <property type="entry name" value="PROKAR_LIPOPROTEIN"/>
    <property type="match status" value="1"/>
</dbReference>
<feature type="transmembrane region" description="Helical" evidence="4">
    <location>
        <begin position="226"/>
        <end position="246"/>
    </location>
</feature>
<dbReference type="GO" id="GO:0022857">
    <property type="term" value="F:transmembrane transporter activity"/>
    <property type="evidence" value="ECO:0007669"/>
    <property type="project" value="InterPro"/>
</dbReference>
<dbReference type="EMBL" id="CP042261">
    <property type="protein sequence ID" value="QDY69977.1"/>
    <property type="molecule type" value="Genomic_DNA"/>
</dbReference>
<gene>
    <name evidence="6" type="ORF">FPZ52_10350</name>
</gene>
<evidence type="ECO:0000259" key="5">
    <source>
        <dbReference type="PROSITE" id="PS50850"/>
    </source>
</evidence>
<evidence type="ECO:0000256" key="2">
    <source>
        <dbReference type="ARBA" id="ARBA00022989"/>
    </source>
</evidence>
<dbReference type="Proteomes" id="UP000318483">
    <property type="component" value="Chromosome"/>
</dbReference>
<evidence type="ECO:0000256" key="4">
    <source>
        <dbReference type="SAM" id="Phobius"/>
    </source>
</evidence>
<dbReference type="InterPro" id="IPR020846">
    <property type="entry name" value="MFS_dom"/>
</dbReference>
<dbReference type="PANTHER" id="PTHR11360">
    <property type="entry name" value="MONOCARBOXYLATE TRANSPORTER"/>
    <property type="match status" value="1"/>
</dbReference>
<keyword evidence="2 4" id="KW-1133">Transmembrane helix</keyword>
<protein>
    <submittedName>
        <fullName evidence="6">MFS transporter</fullName>
    </submittedName>
</protein>
<dbReference type="InterPro" id="IPR036259">
    <property type="entry name" value="MFS_trans_sf"/>
</dbReference>
<feature type="transmembrane region" description="Helical" evidence="4">
    <location>
        <begin position="350"/>
        <end position="371"/>
    </location>
</feature>
<dbReference type="PANTHER" id="PTHR11360:SF308">
    <property type="entry name" value="BLL3089 PROTEIN"/>
    <property type="match status" value="1"/>
</dbReference>
<evidence type="ECO:0000313" key="7">
    <source>
        <dbReference type="Proteomes" id="UP000318483"/>
    </source>
</evidence>
<keyword evidence="7" id="KW-1185">Reference proteome</keyword>
<evidence type="ECO:0000256" key="3">
    <source>
        <dbReference type="ARBA" id="ARBA00023136"/>
    </source>
</evidence>
<organism evidence="6 7">
    <name type="scientific">Qingshengfaniella alkalisoli</name>
    <dbReference type="NCBI Taxonomy" id="2599296"/>
    <lineage>
        <taxon>Bacteria</taxon>
        <taxon>Pseudomonadati</taxon>
        <taxon>Pseudomonadota</taxon>
        <taxon>Alphaproteobacteria</taxon>
        <taxon>Rhodobacterales</taxon>
        <taxon>Paracoccaceae</taxon>
        <taxon>Qingshengfaniella</taxon>
    </lineage>
</organism>
<feature type="transmembrane region" description="Helical" evidence="4">
    <location>
        <begin position="107"/>
        <end position="131"/>
    </location>
</feature>
<feature type="transmembrane region" description="Helical" evidence="4">
    <location>
        <begin position="82"/>
        <end position="101"/>
    </location>
</feature>
<feature type="transmembrane region" description="Helical" evidence="4">
    <location>
        <begin position="383"/>
        <end position="401"/>
    </location>
</feature>
<dbReference type="PROSITE" id="PS50850">
    <property type="entry name" value="MFS"/>
    <property type="match status" value="1"/>
</dbReference>
<dbReference type="Gene3D" id="1.20.1250.20">
    <property type="entry name" value="MFS general substrate transporter like domains"/>
    <property type="match status" value="2"/>
</dbReference>